<dbReference type="Proteomes" id="UP000192578">
    <property type="component" value="Unassembled WGS sequence"/>
</dbReference>
<dbReference type="AlphaFoldDB" id="A0A1W0WWY8"/>
<evidence type="ECO:0000313" key="2">
    <source>
        <dbReference type="Proteomes" id="UP000192578"/>
    </source>
</evidence>
<sequence length="112" mass="12243">MKSVIRSMTAAMTTSTKPVSRTSSTCELVRSISDASFWTTVRSFSSCGSCCVNPTANKVEEARATDNSEALIAAAVNRIIEYNFWLMQCSGSGWRDISILGVTCQIKFQTQI</sequence>
<gene>
    <name evidence="1" type="ORF">BV898_06249</name>
</gene>
<reference evidence="2" key="1">
    <citation type="submission" date="2017-01" db="EMBL/GenBank/DDBJ databases">
        <title>Comparative genomics of anhydrobiosis in the tardigrade Hypsibius dujardini.</title>
        <authorList>
            <person name="Yoshida Y."/>
            <person name="Koutsovoulos G."/>
            <person name="Laetsch D."/>
            <person name="Stevens L."/>
            <person name="Kumar S."/>
            <person name="Horikawa D."/>
            <person name="Ishino K."/>
            <person name="Komine S."/>
            <person name="Tomita M."/>
            <person name="Blaxter M."/>
            <person name="Arakawa K."/>
        </authorList>
    </citation>
    <scope>NUCLEOTIDE SEQUENCE [LARGE SCALE GENOMIC DNA]</scope>
    <source>
        <strain evidence="2">Z151</strain>
    </source>
</reference>
<evidence type="ECO:0000313" key="1">
    <source>
        <dbReference type="EMBL" id="OQV19708.1"/>
    </source>
</evidence>
<dbReference type="EMBL" id="MTYJ01000036">
    <property type="protein sequence ID" value="OQV19708.1"/>
    <property type="molecule type" value="Genomic_DNA"/>
</dbReference>
<proteinExistence type="predicted"/>
<keyword evidence="2" id="KW-1185">Reference proteome</keyword>
<comment type="caution">
    <text evidence="1">The sequence shown here is derived from an EMBL/GenBank/DDBJ whole genome shotgun (WGS) entry which is preliminary data.</text>
</comment>
<name>A0A1W0WWY8_HYPEX</name>
<organism evidence="1 2">
    <name type="scientific">Hypsibius exemplaris</name>
    <name type="common">Freshwater tardigrade</name>
    <dbReference type="NCBI Taxonomy" id="2072580"/>
    <lineage>
        <taxon>Eukaryota</taxon>
        <taxon>Metazoa</taxon>
        <taxon>Ecdysozoa</taxon>
        <taxon>Tardigrada</taxon>
        <taxon>Eutardigrada</taxon>
        <taxon>Parachela</taxon>
        <taxon>Hypsibioidea</taxon>
        <taxon>Hypsibiidae</taxon>
        <taxon>Hypsibius</taxon>
    </lineage>
</organism>
<accession>A0A1W0WWY8</accession>
<protein>
    <submittedName>
        <fullName evidence="1">Uncharacterized protein</fullName>
    </submittedName>
</protein>